<dbReference type="InParanoid" id="A0A0C2W7X6"/>
<reference evidence="2 3" key="1">
    <citation type="submission" date="2014-04" db="EMBL/GenBank/DDBJ databases">
        <title>Evolutionary Origins and Diversification of the Mycorrhizal Mutualists.</title>
        <authorList>
            <consortium name="DOE Joint Genome Institute"/>
            <consortium name="Mycorrhizal Genomics Consortium"/>
            <person name="Kohler A."/>
            <person name="Kuo A."/>
            <person name="Nagy L.G."/>
            <person name="Floudas D."/>
            <person name="Copeland A."/>
            <person name="Barry K.W."/>
            <person name="Cichocki N."/>
            <person name="Veneault-Fourrey C."/>
            <person name="LaButti K."/>
            <person name="Lindquist E.A."/>
            <person name="Lipzen A."/>
            <person name="Lundell T."/>
            <person name="Morin E."/>
            <person name="Murat C."/>
            <person name="Riley R."/>
            <person name="Ohm R."/>
            <person name="Sun H."/>
            <person name="Tunlid A."/>
            <person name="Henrissat B."/>
            <person name="Grigoriev I.V."/>
            <person name="Hibbett D.S."/>
            <person name="Martin F."/>
        </authorList>
    </citation>
    <scope>NUCLEOTIDE SEQUENCE [LARGE SCALE GENOMIC DNA]</scope>
    <source>
        <strain evidence="2 3">Koide BX008</strain>
    </source>
</reference>
<gene>
    <name evidence="2" type="ORF">M378DRAFT_171929</name>
</gene>
<dbReference type="HOGENOM" id="CLU_2290960_0_0_1"/>
<proteinExistence type="predicted"/>
<name>A0A0C2W7X6_AMAMK</name>
<feature type="region of interest" description="Disordered" evidence="1">
    <location>
        <begin position="45"/>
        <end position="74"/>
    </location>
</feature>
<sequence length="101" mass="11706">MYNVWMLVARGEWVLAAAVRKHTLHRLLMLCQNPCIIATVKKNRGLKTPRPSQKPQLGLTQRSFSSTTTAPKAKTAVHLEQDRDANLPHMQKDFFWRRLRV</sequence>
<evidence type="ECO:0000256" key="1">
    <source>
        <dbReference type="SAM" id="MobiDB-lite"/>
    </source>
</evidence>
<feature type="compositionally biased region" description="Polar residues" evidence="1">
    <location>
        <begin position="50"/>
        <end position="66"/>
    </location>
</feature>
<evidence type="ECO:0000313" key="2">
    <source>
        <dbReference type="EMBL" id="KIL57262.1"/>
    </source>
</evidence>
<evidence type="ECO:0000313" key="3">
    <source>
        <dbReference type="Proteomes" id="UP000054549"/>
    </source>
</evidence>
<keyword evidence="3" id="KW-1185">Reference proteome</keyword>
<dbReference type="AlphaFoldDB" id="A0A0C2W7X6"/>
<dbReference type="Proteomes" id="UP000054549">
    <property type="component" value="Unassembled WGS sequence"/>
</dbReference>
<organism evidence="2 3">
    <name type="scientific">Amanita muscaria (strain Koide BX008)</name>
    <dbReference type="NCBI Taxonomy" id="946122"/>
    <lineage>
        <taxon>Eukaryota</taxon>
        <taxon>Fungi</taxon>
        <taxon>Dikarya</taxon>
        <taxon>Basidiomycota</taxon>
        <taxon>Agaricomycotina</taxon>
        <taxon>Agaricomycetes</taxon>
        <taxon>Agaricomycetidae</taxon>
        <taxon>Agaricales</taxon>
        <taxon>Pluteineae</taxon>
        <taxon>Amanitaceae</taxon>
        <taxon>Amanita</taxon>
    </lineage>
</organism>
<protein>
    <submittedName>
        <fullName evidence="2">Uncharacterized protein</fullName>
    </submittedName>
</protein>
<accession>A0A0C2W7X6</accession>
<dbReference type="EMBL" id="KN818376">
    <property type="protein sequence ID" value="KIL57262.1"/>
    <property type="molecule type" value="Genomic_DNA"/>
</dbReference>